<reference evidence="3 4" key="1">
    <citation type="journal article" date="2013" name="J. Microbiol. Biotechnol.">
        <title>Novosphingobium ginsenosidimutans sp. nov., with the ability to convert ginsenoside.</title>
        <authorList>
            <person name="Kim J.K."/>
            <person name="He D."/>
            <person name="Liu Q.M."/>
            <person name="Park H.Y."/>
            <person name="Jung M.S."/>
            <person name="Yoon M.H."/>
            <person name="Kim S.C."/>
            <person name="Im W.T."/>
        </authorList>
    </citation>
    <scope>NUCLEOTIDE SEQUENCE [LARGE SCALE GENOMIC DNA]</scope>
    <source>
        <strain evidence="3 4">FW-6</strain>
    </source>
</reference>
<feature type="signal peptide" evidence="1">
    <location>
        <begin position="1"/>
        <end position="25"/>
    </location>
</feature>
<dbReference type="InterPro" id="IPR035940">
    <property type="entry name" value="CAP_sf"/>
</dbReference>
<name>A0A5B8S5R1_9SPHN</name>
<dbReference type="SMART" id="SM00198">
    <property type="entry name" value="SCP"/>
    <property type="match status" value="1"/>
</dbReference>
<dbReference type="InterPro" id="IPR014044">
    <property type="entry name" value="CAP_dom"/>
</dbReference>
<dbReference type="Gene3D" id="3.40.33.10">
    <property type="entry name" value="CAP"/>
    <property type="match status" value="1"/>
</dbReference>
<accession>A0A5B8S5R1</accession>
<dbReference type="PRINTS" id="PR00837">
    <property type="entry name" value="V5TPXLIKE"/>
</dbReference>
<keyword evidence="1" id="KW-0732">Signal</keyword>
<dbReference type="GO" id="GO:0005576">
    <property type="term" value="C:extracellular region"/>
    <property type="evidence" value="ECO:0007669"/>
    <property type="project" value="InterPro"/>
</dbReference>
<feature type="chain" id="PRO_5023074734" evidence="1">
    <location>
        <begin position="26"/>
        <end position="174"/>
    </location>
</feature>
<feature type="domain" description="SCP" evidence="2">
    <location>
        <begin position="31"/>
        <end position="170"/>
    </location>
</feature>
<dbReference type="EMBL" id="CP042345">
    <property type="protein sequence ID" value="QEA16087.1"/>
    <property type="molecule type" value="Genomic_DNA"/>
</dbReference>
<evidence type="ECO:0000313" key="4">
    <source>
        <dbReference type="Proteomes" id="UP000321172"/>
    </source>
</evidence>
<sequence length="174" mass="19084">MARSRSVQMMLGAALAMAAPALVGATDLSSNFEQRVLAAQNRERAALGLPQMEWDPALAASARQWANTLAATGRFEHAPFNPRDPQGENLWAGTRGYFSVEAKVDAWLREKQHFVPGVFPNNSRTGRVEDVGHYTQIVWRNTGTVGCALAAGAEEDVLVCRYAEPGNWRGERPF</sequence>
<dbReference type="PROSITE" id="PS01009">
    <property type="entry name" value="CRISP_1"/>
    <property type="match status" value="1"/>
</dbReference>
<dbReference type="AlphaFoldDB" id="A0A5B8S5R1"/>
<dbReference type="SUPFAM" id="SSF55797">
    <property type="entry name" value="PR-1-like"/>
    <property type="match status" value="1"/>
</dbReference>
<organism evidence="3 4">
    <name type="scientific">Novosphingobium ginsenosidimutans</name>
    <dbReference type="NCBI Taxonomy" id="1176536"/>
    <lineage>
        <taxon>Bacteria</taxon>
        <taxon>Pseudomonadati</taxon>
        <taxon>Pseudomonadota</taxon>
        <taxon>Alphaproteobacteria</taxon>
        <taxon>Sphingomonadales</taxon>
        <taxon>Sphingomonadaceae</taxon>
        <taxon>Novosphingobium</taxon>
    </lineage>
</organism>
<dbReference type="OrthoDB" id="9794228at2"/>
<dbReference type="PANTHER" id="PTHR10334">
    <property type="entry name" value="CYSTEINE-RICH SECRETORY PROTEIN-RELATED"/>
    <property type="match status" value="1"/>
</dbReference>
<protein>
    <submittedName>
        <fullName evidence="3">SCP-like extracellular</fullName>
    </submittedName>
</protein>
<dbReference type="InterPro" id="IPR002413">
    <property type="entry name" value="V5_allergen-like"/>
</dbReference>
<dbReference type="Proteomes" id="UP000321172">
    <property type="component" value="Chromosome"/>
</dbReference>
<gene>
    <name evidence="3" type="ORF">FRF71_08035</name>
</gene>
<dbReference type="Pfam" id="PF00188">
    <property type="entry name" value="CAP"/>
    <property type="match status" value="1"/>
</dbReference>
<keyword evidence="4" id="KW-1185">Reference proteome</keyword>
<dbReference type="InterPro" id="IPR018244">
    <property type="entry name" value="Allrgn_V5/Tpx1_CS"/>
</dbReference>
<dbReference type="InterPro" id="IPR001283">
    <property type="entry name" value="CRISP-related"/>
</dbReference>
<evidence type="ECO:0000259" key="2">
    <source>
        <dbReference type="SMART" id="SM00198"/>
    </source>
</evidence>
<proteinExistence type="predicted"/>
<evidence type="ECO:0000313" key="3">
    <source>
        <dbReference type="EMBL" id="QEA16087.1"/>
    </source>
</evidence>
<dbReference type="KEGG" id="ngf:FRF71_08035"/>
<evidence type="ECO:0000256" key="1">
    <source>
        <dbReference type="SAM" id="SignalP"/>
    </source>
</evidence>
<dbReference type="PRINTS" id="PR00838">
    <property type="entry name" value="V5ALLERGEN"/>
</dbReference>